<dbReference type="InterPro" id="IPR042196">
    <property type="entry name" value="FHIPEP_4"/>
</dbReference>
<dbReference type="EMBL" id="CABEEZ010000089">
    <property type="protein sequence ID" value="VTR36733.1"/>
    <property type="molecule type" value="Genomic_DNA"/>
</dbReference>
<dbReference type="Gene3D" id="3.40.50.12790">
    <property type="entry name" value="FHIPEP family, domain 4"/>
    <property type="match status" value="1"/>
</dbReference>
<organism evidence="1">
    <name type="scientific">Serratia fonticola</name>
    <dbReference type="NCBI Taxonomy" id="47917"/>
    <lineage>
        <taxon>Bacteria</taxon>
        <taxon>Pseudomonadati</taxon>
        <taxon>Pseudomonadota</taxon>
        <taxon>Gammaproteobacteria</taxon>
        <taxon>Enterobacterales</taxon>
        <taxon>Yersiniaceae</taxon>
        <taxon>Serratia</taxon>
    </lineage>
</organism>
<name>A0A4U9UU70_SERFO</name>
<dbReference type="AlphaFoldDB" id="A0A4U9UU70"/>
<protein>
    <submittedName>
        <fullName evidence="1">Invasion protein invA</fullName>
    </submittedName>
</protein>
<reference evidence="1" key="1">
    <citation type="submission" date="2019-05" db="EMBL/GenBank/DDBJ databases">
        <authorList>
            <consortium name="Pathogen Informatics"/>
        </authorList>
    </citation>
    <scope>NUCLEOTIDE SEQUENCE [LARGE SCALE GENOMIC DNA]</scope>
    <source>
        <strain evidence="1">NCTC12965</strain>
    </source>
</reference>
<proteinExistence type="predicted"/>
<accession>A0A4U9UU70</accession>
<evidence type="ECO:0000313" key="1">
    <source>
        <dbReference type="EMBL" id="VTR36733.1"/>
    </source>
</evidence>
<sequence length="61" mass="6979">MDMLTVATNNLAISNKDMVVLSSVDIRRFVKRFIEVQFKELEVMSFGELTDNVTIDIIKTV</sequence>
<gene>
    <name evidence="1" type="primary">invA_3</name>
    <name evidence="1" type="ORF">NCTC12965_03968</name>
</gene>